<name>A0A1F8DPQ2_9BACT</name>
<sequence>MQRGTKTPKKIETHLSNNLEPLTCSIDTKYKICVSGAADTTYCGDKAFDVAMELGREIVRHQAVLVDGATTGFPFWASKGAKEEGGMVIGFSPAATELEHIKSYRLPIEYHDVIVYTGSNYSGRNLQLTRSADAVIIGCGRLGTLNEFTIAFEDQKPIGVLEGAWEMDDLIKEIIAKGHRGPGKIVYAQSPKELLDKLVELIEKEKGNVE</sequence>
<dbReference type="STRING" id="1802555.A2755_03540"/>
<proteinExistence type="predicted"/>
<evidence type="ECO:0000313" key="1">
    <source>
        <dbReference type="EMBL" id="OGM90601.1"/>
    </source>
</evidence>
<dbReference type="InterPro" id="IPR041164">
    <property type="entry name" value="LDcluster4"/>
</dbReference>
<evidence type="ECO:0000313" key="2">
    <source>
        <dbReference type="Proteomes" id="UP000177029"/>
    </source>
</evidence>
<gene>
    <name evidence="1" type="ORF">A2755_03540</name>
</gene>
<reference evidence="1 2" key="1">
    <citation type="journal article" date="2016" name="Nat. Commun.">
        <title>Thousands of microbial genomes shed light on interconnected biogeochemical processes in an aquifer system.</title>
        <authorList>
            <person name="Anantharaman K."/>
            <person name="Brown C.T."/>
            <person name="Hug L.A."/>
            <person name="Sharon I."/>
            <person name="Castelle C.J."/>
            <person name="Probst A.J."/>
            <person name="Thomas B.C."/>
            <person name="Singh A."/>
            <person name="Wilkins M.J."/>
            <person name="Karaoz U."/>
            <person name="Brodie E.L."/>
            <person name="Williams K.H."/>
            <person name="Hubbard S.S."/>
            <person name="Banfield J.F."/>
        </authorList>
    </citation>
    <scope>NUCLEOTIDE SEQUENCE [LARGE SCALE GENOMIC DNA]</scope>
</reference>
<protein>
    <recommendedName>
        <fullName evidence="3">Protein containing YHS domain protein</fullName>
    </recommendedName>
</protein>
<dbReference type="EMBL" id="MGIP01000019">
    <property type="protein sequence ID" value="OGM90601.1"/>
    <property type="molecule type" value="Genomic_DNA"/>
</dbReference>
<evidence type="ECO:0008006" key="3">
    <source>
        <dbReference type="Google" id="ProtNLM"/>
    </source>
</evidence>
<dbReference type="SUPFAM" id="SSF102405">
    <property type="entry name" value="MCP/YpsA-like"/>
    <property type="match status" value="1"/>
</dbReference>
<dbReference type="Pfam" id="PF18306">
    <property type="entry name" value="LDcluster4"/>
    <property type="match status" value="1"/>
</dbReference>
<dbReference type="Proteomes" id="UP000177029">
    <property type="component" value="Unassembled WGS sequence"/>
</dbReference>
<accession>A0A1F8DPQ2</accession>
<comment type="caution">
    <text evidence="1">The sequence shown here is derived from an EMBL/GenBank/DDBJ whole genome shotgun (WGS) entry which is preliminary data.</text>
</comment>
<dbReference type="Gene3D" id="3.40.50.450">
    <property type="match status" value="1"/>
</dbReference>
<organism evidence="1 2">
    <name type="scientific">Candidatus Wolfebacteria bacterium RIFCSPHIGHO2_01_FULL_48_22</name>
    <dbReference type="NCBI Taxonomy" id="1802555"/>
    <lineage>
        <taxon>Bacteria</taxon>
        <taxon>Candidatus Wolfeibacteriota</taxon>
    </lineage>
</organism>
<dbReference type="AlphaFoldDB" id="A0A1F8DPQ2"/>